<dbReference type="PANTHER" id="PTHR43711:SF1">
    <property type="entry name" value="HISTIDINE KINASE 1"/>
    <property type="match status" value="1"/>
</dbReference>
<dbReference type="InterPro" id="IPR003661">
    <property type="entry name" value="HisK_dim/P_dom"/>
</dbReference>
<evidence type="ECO:0000256" key="1">
    <source>
        <dbReference type="ARBA" id="ARBA00000085"/>
    </source>
</evidence>
<proteinExistence type="predicted"/>
<dbReference type="Gene3D" id="1.10.287.130">
    <property type="match status" value="1"/>
</dbReference>
<dbReference type="CDD" id="cd00130">
    <property type="entry name" value="PAS"/>
    <property type="match status" value="1"/>
</dbReference>
<dbReference type="SUPFAM" id="SSF47384">
    <property type="entry name" value="Homodimeric domain of signal transducing histidine kinase"/>
    <property type="match status" value="1"/>
</dbReference>
<dbReference type="InterPro" id="IPR003594">
    <property type="entry name" value="HATPase_dom"/>
</dbReference>
<dbReference type="InterPro" id="IPR005467">
    <property type="entry name" value="His_kinase_dom"/>
</dbReference>
<dbReference type="CDD" id="cd00082">
    <property type="entry name" value="HisKA"/>
    <property type="match status" value="1"/>
</dbReference>
<evidence type="ECO:0000313" key="11">
    <source>
        <dbReference type="Proteomes" id="UP000823588"/>
    </source>
</evidence>
<dbReference type="EC" id="2.7.13.3" evidence="2"/>
<dbReference type="PROSITE" id="PS50109">
    <property type="entry name" value="HIS_KIN"/>
    <property type="match status" value="1"/>
</dbReference>
<dbReference type="PRINTS" id="PR00344">
    <property type="entry name" value="BCTRLSENSOR"/>
</dbReference>
<dbReference type="InterPro" id="IPR013767">
    <property type="entry name" value="PAS_fold"/>
</dbReference>
<dbReference type="NCBIfam" id="TIGR00229">
    <property type="entry name" value="sensory_box"/>
    <property type="match status" value="1"/>
</dbReference>
<dbReference type="Gene3D" id="3.30.450.20">
    <property type="entry name" value="PAS domain"/>
    <property type="match status" value="1"/>
</dbReference>
<dbReference type="InterPro" id="IPR050736">
    <property type="entry name" value="Sensor_HK_Regulatory"/>
</dbReference>
<keyword evidence="6" id="KW-0902">Two-component regulatory system</keyword>
<keyword evidence="4" id="KW-0808">Transferase</keyword>
<keyword evidence="3" id="KW-0597">Phosphoprotein</keyword>
<dbReference type="GO" id="GO:0000155">
    <property type="term" value="F:phosphorelay sensor kinase activity"/>
    <property type="evidence" value="ECO:0007669"/>
    <property type="project" value="InterPro"/>
</dbReference>
<keyword evidence="5" id="KW-0418">Kinase</keyword>
<organism evidence="10 11">
    <name type="scientific">Halorubrum alkaliphilum</name>
    <dbReference type="NCBI Taxonomy" id="261290"/>
    <lineage>
        <taxon>Archaea</taxon>
        <taxon>Methanobacteriati</taxon>
        <taxon>Methanobacteriota</taxon>
        <taxon>Stenosarchaea group</taxon>
        <taxon>Halobacteria</taxon>
        <taxon>Halobacteriales</taxon>
        <taxon>Haloferacaceae</taxon>
        <taxon>Halorubrum</taxon>
    </lineage>
</organism>
<keyword evidence="11" id="KW-1185">Reference proteome</keyword>
<name>A0A8T4GEK4_9EURY</name>
<evidence type="ECO:0000256" key="7">
    <source>
        <dbReference type="SAM" id="MobiDB-lite"/>
    </source>
</evidence>
<dbReference type="PANTHER" id="PTHR43711">
    <property type="entry name" value="TWO-COMPONENT HISTIDINE KINASE"/>
    <property type="match status" value="1"/>
</dbReference>
<dbReference type="RefSeq" id="WP_209482906.1">
    <property type="nucleotide sequence ID" value="NZ_JAGGKQ010000003.1"/>
</dbReference>
<evidence type="ECO:0000256" key="5">
    <source>
        <dbReference type="ARBA" id="ARBA00022777"/>
    </source>
</evidence>
<dbReference type="InterPro" id="IPR035965">
    <property type="entry name" value="PAS-like_dom_sf"/>
</dbReference>
<dbReference type="InterPro" id="IPR036890">
    <property type="entry name" value="HATPase_C_sf"/>
</dbReference>
<gene>
    <name evidence="10" type="ORF">J2751_000518</name>
</gene>
<evidence type="ECO:0000259" key="8">
    <source>
        <dbReference type="PROSITE" id="PS50109"/>
    </source>
</evidence>
<dbReference type="InterPro" id="IPR036097">
    <property type="entry name" value="HisK_dim/P_sf"/>
</dbReference>
<dbReference type="SUPFAM" id="SSF55781">
    <property type="entry name" value="GAF domain-like"/>
    <property type="match status" value="1"/>
</dbReference>
<dbReference type="PROSITE" id="PS50112">
    <property type="entry name" value="PAS"/>
    <property type="match status" value="1"/>
</dbReference>
<dbReference type="SUPFAM" id="SSF55785">
    <property type="entry name" value="PYP-like sensor domain (PAS domain)"/>
    <property type="match status" value="1"/>
</dbReference>
<evidence type="ECO:0000256" key="6">
    <source>
        <dbReference type="ARBA" id="ARBA00023012"/>
    </source>
</evidence>
<dbReference type="SMART" id="SM00091">
    <property type="entry name" value="PAS"/>
    <property type="match status" value="1"/>
</dbReference>
<dbReference type="InterPro" id="IPR029016">
    <property type="entry name" value="GAF-like_dom_sf"/>
</dbReference>
<reference evidence="10" key="1">
    <citation type="submission" date="2021-03" db="EMBL/GenBank/DDBJ databases">
        <title>Genomic Encyclopedia of Type Strains, Phase IV (KMG-IV): sequencing the most valuable type-strain genomes for metagenomic binning, comparative biology and taxonomic classification.</title>
        <authorList>
            <person name="Goeker M."/>
        </authorList>
    </citation>
    <scope>NUCLEOTIDE SEQUENCE</scope>
    <source>
        <strain evidence="10">DSM 23564</strain>
    </source>
</reference>
<dbReference type="InterPro" id="IPR004358">
    <property type="entry name" value="Sig_transdc_His_kin-like_C"/>
</dbReference>
<dbReference type="InterPro" id="IPR003018">
    <property type="entry name" value="GAF"/>
</dbReference>
<comment type="caution">
    <text evidence="10">The sequence shown here is derived from an EMBL/GenBank/DDBJ whole genome shotgun (WGS) entry which is preliminary data.</text>
</comment>
<evidence type="ECO:0000256" key="4">
    <source>
        <dbReference type="ARBA" id="ARBA00022679"/>
    </source>
</evidence>
<dbReference type="InterPro" id="IPR000014">
    <property type="entry name" value="PAS"/>
</dbReference>
<sequence length="594" mass="63782">MDETGGERIGSASASSDDGFDRGVLENAPEAIIALDRTGVISYANPATERLLGYSPDDLIGRPGTELIPDRFHDDRSDDIRSYLGPDGTGVESIEGNGGTDAGTEETGSRRGGADVPLVHADGHEASVVISVREGAIGGDPVLVCVCRRPPDRRGIERRLRERKREIEALHGVATDLGECTTPDEVYDTVIRAVERILRFDFALVDAAVDGVLVPKAISSNLGGEGYYEETPIDAEDNVAAEAYRTGDSSVIDDLREHEAAPADSEFRSLLTVPIGDIGLFQSASKAVGAFDEHDLRAVELLAAHTRARLTQLDVERQLRRRTEELERQNERLEEFASIVSHDLRNPMNVAQGRLELARAACANVGDDAAEQFEAVENAHDRMAELIDDVLALAKRGASDVDPEPVSLRTVAEETWTTVETGDATLSVEDDGTVHADPTRLQQLIENLFRNSVEHGSTSSRTKSDDSVEHGSTSSRAEPGDSVEHGRSRDGDAVSRDDENSAEFSNHSTSSRTKSDGLRVRVGMADGGFYVADDGPGIALDDPDAVFETGFTTREDGTGFGLAIVKGIADAHGWSVSVGESESGGARFEFVTKE</sequence>
<comment type="catalytic activity">
    <reaction evidence="1">
        <text>ATP + protein L-histidine = ADP + protein N-phospho-L-histidine.</text>
        <dbReference type="EC" id="2.7.13.3"/>
    </reaction>
</comment>
<feature type="domain" description="Histidine kinase" evidence="8">
    <location>
        <begin position="339"/>
        <end position="594"/>
    </location>
</feature>
<dbReference type="Pfam" id="PF02518">
    <property type="entry name" value="HATPase_c"/>
    <property type="match status" value="1"/>
</dbReference>
<feature type="compositionally biased region" description="Basic and acidic residues" evidence="7">
    <location>
        <begin position="68"/>
        <end position="81"/>
    </location>
</feature>
<dbReference type="Gene3D" id="3.30.450.40">
    <property type="match status" value="1"/>
</dbReference>
<dbReference type="Pfam" id="PF13185">
    <property type="entry name" value="GAF_2"/>
    <property type="match status" value="1"/>
</dbReference>
<evidence type="ECO:0000256" key="3">
    <source>
        <dbReference type="ARBA" id="ARBA00022553"/>
    </source>
</evidence>
<dbReference type="EMBL" id="JAGGKQ010000003">
    <property type="protein sequence ID" value="MBP1921525.1"/>
    <property type="molecule type" value="Genomic_DNA"/>
</dbReference>
<dbReference type="SUPFAM" id="SSF55874">
    <property type="entry name" value="ATPase domain of HSP90 chaperone/DNA topoisomerase II/histidine kinase"/>
    <property type="match status" value="1"/>
</dbReference>
<feature type="compositionally biased region" description="Basic and acidic residues" evidence="7">
    <location>
        <begin position="478"/>
        <end position="499"/>
    </location>
</feature>
<dbReference type="SMART" id="SM00388">
    <property type="entry name" value="HisKA"/>
    <property type="match status" value="1"/>
</dbReference>
<feature type="region of interest" description="Disordered" evidence="7">
    <location>
        <begin position="452"/>
        <end position="518"/>
    </location>
</feature>
<dbReference type="SMART" id="SM00387">
    <property type="entry name" value="HATPase_c"/>
    <property type="match status" value="1"/>
</dbReference>
<dbReference type="OrthoDB" id="8127at2157"/>
<feature type="domain" description="PAS" evidence="9">
    <location>
        <begin position="24"/>
        <end position="84"/>
    </location>
</feature>
<accession>A0A8T4GEK4</accession>
<dbReference type="AlphaFoldDB" id="A0A8T4GEK4"/>
<evidence type="ECO:0000313" key="10">
    <source>
        <dbReference type="EMBL" id="MBP1921525.1"/>
    </source>
</evidence>
<dbReference type="Pfam" id="PF00989">
    <property type="entry name" value="PAS"/>
    <property type="match status" value="1"/>
</dbReference>
<dbReference type="Gene3D" id="3.30.565.10">
    <property type="entry name" value="Histidine kinase-like ATPase, C-terminal domain"/>
    <property type="match status" value="1"/>
</dbReference>
<protein>
    <recommendedName>
        <fullName evidence="2">histidine kinase</fullName>
        <ecNumber evidence="2">2.7.13.3</ecNumber>
    </recommendedName>
</protein>
<feature type="region of interest" description="Disordered" evidence="7">
    <location>
        <begin position="1"/>
        <end position="23"/>
    </location>
</feature>
<dbReference type="Proteomes" id="UP000823588">
    <property type="component" value="Unassembled WGS sequence"/>
</dbReference>
<feature type="region of interest" description="Disordered" evidence="7">
    <location>
        <begin position="66"/>
        <end position="114"/>
    </location>
</feature>
<feature type="compositionally biased region" description="Polar residues" evidence="7">
    <location>
        <begin position="502"/>
        <end position="512"/>
    </location>
</feature>
<evidence type="ECO:0000259" key="9">
    <source>
        <dbReference type="PROSITE" id="PS50112"/>
    </source>
</evidence>
<dbReference type="Pfam" id="PF00512">
    <property type="entry name" value="HisKA"/>
    <property type="match status" value="1"/>
</dbReference>
<evidence type="ECO:0000256" key="2">
    <source>
        <dbReference type="ARBA" id="ARBA00012438"/>
    </source>
</evidence>
<dbReference type="GO" id="GO:0006355">
    <property type="term" value="P:regulation of DNA-templated transcription"/>
    <property type="evidence" value="ECO:0007669"/>
    <property type="project" value="InterPro"/>
</dbReference>